<comment type="caution">
    <text evidence="1">The sequence shown here is derived from an EMBL/GenBank/DDBJ whole genome shotgun (WGS) entry which is preliminary data.</text>
</comment>
<evidence type="ECO:0000313" key="1">
    <source>
        <dbReference type="EMBL" id="TCS93114.1"/>
    </source>
</evidence>
<dbReference type="EMBL" id="SMAG01000009">
    <property type="protein sequence ID" value="TCS93114.1"/>
    <property type="molecule type" value="Genomic_DNA"/>
</dbReference>
<evidence type="ECO:0000313" key="2">
    <source>
        <dbReference type="Proteomes" id="UP000294937"/>
    </source>
</evidence>
<sequence>MKLLIATHNPGKVKTSRILFERLGIMGVSLQDVLLPHGQSSIME</sequence>
<accession>A0A4R3L4R4</accession>
<dbReference type="Proteomes" id="UP000294937">
    <property type="component" value="Unassembled WGS sequence"/>
</dbReference>
<proteinExistence type="predicted"/>
<protein>
    <recommendedName>
        <fullName evidence="3">Non-canonical purine NTP pyrophosphatase</fullName>
    </recommendedName>
</protein>
<organism evidence="1 2">
    <name type="scientific">Hazenella coriacea</name>
    <dbReference type="NCBI Taxonomy" id="1179467"/>
    <lineage>
        <taxon>Bacteria</taxon>
        <taxon>Bacillati</taxon>
        <taxon>Bacillota</taxon>
        <taxon>Bacilli</taxon>
        <taxon>Bacillales</taxon>
        <taxon>Thermoactinomycetaceae</taxon>
        <taxon>Hazenella</taxon>
    </lineage>
</organism>
<gene>
    <name evidence="1" type="ORF">EDD58_10956</name>
</gene>
<keyword evidence="2" id="KW-1185">Reference proteome</keyword>
<evidence type="ECO:0008006" key="3">
    <source>
        <dbReference type="Google" id="ProtNLM"/>
    </source>
</evidence>
<dbReference type="AlphaFoldDB" id="A0A4R3L4R4"/>
<dbReference type="RefSeq" id="WP_279389114.1">
    <property type="nucleotide sequence ID" value="NZ_SMAG01000009.1"/>
</dbReference>
<reference evidence="1 2" key="1">
    <citation type="submission" date="2019-03" db="EMBL/GenBank/DDBJ databases">
        <title>Genomic Encyclopedia of Type Strains, Phase IV (KMG-IV): sequencing the most valuable type-strain genomes for metagenomic binning, comparative biology and taxonomic classification.</title>
        <authorList>
            <person name="Goeker M."/>
        </authorList>
    </citation>
    <scope>NUCLEOTIDE SEQUENCE [LARGE SCALE GENOMIC DNA]</scope>
    <source>
        <strain evidence="1 2">DSM 45707</strain>
    </source>
</reference>
<name>A0A4R3L4R4_9BACL</name>